<keyword evidence="3 6" id="KW-0808">Transferase</keyword>
<proteinExistence type="inferred from homology"/>
<dbReference type="RefSeq" id="XP_004357190.1">
    <property type="nucleotide sequence ID" value="XM_004357134.1"/>
</dbReference>
<evidence type="ECO:0000256" key="2">
    <source>
        <dbReference type="ARBA" id="ARBA00022603"/>
    </source>
</evidence>
<evidence type="ECO:0000256" key="3">
    <source>
        <dbReference type="ARBA" id="ARBA00022679"/>
    </source>
</evidence>
<comment type="similarity">
    <text evidence="1">Belongs to the methyltransferase superfamily.</text>
</comment>
<feature type="compositionally biased region" description="Acidic residues" evidence="4">
    <location>
        <begin position="434"/>
        <end position="456"/>
    </location>
</feature>
<accession>L8HIK6</accession>
<dbReference type="Pfam" id="PF13649">
    <property type="entry name" value="Methyltransf_25"/>
    <property type="match status" value="1"/>
</dbReference>
<feature type="domain" description="Methyltransferase" evidence="5">
    <location>
        <begin position="83"/>
        <end position="175"/>
    </location>
</feature>
<protein>
    <submittedName>
        <fullName evidence="6">Methyltransferase</fullName>
    </submittedName>
</protein>
<keyword evidence="7" id="KW-1185">Reference proteome</keyword>
<dbReference type="VEuPathDB" id="AmoebaDB:ACA1_110490"/>
<dbReference type="OrthoDB" id="411785at2759"/>
<dbReference type="SUPFAM" id="SSF53335">
    <property type="entry name" value="S-adenosyl-L-methionine-dependent methyltransferases"/>
    <property type="match status" value="1"/>
</dbReference>
<feature type="region of interest" description="Disordered" evidence="4">
    <location>
        <begin position="540"/>
        <end position="577"/>
    </location>
</feature>
<dbReference type="KEGG" id="acan:ACA1_110490"/>
<dbReference type="EMBL" id="KB007806">
    <property type="protein sequence ID" value="ELR25035.1"/>
    <property type="molecule type" value="Genomic_DNA"/>
</dbReference>
<dbReference type="InterPro" id="IPR051419">
    <property type="entry name" value="Lys/N-term_MeTrsfase_sf"/>
</dbReference>
<dbReference type="GO" id="GO:0032259">
    <property type="term" value="P:methylation"/>
    <property type="evidence" value="ECO:0007669"/>
    <property type="project" value="UniProtKB-KW"/>
</dbReference>
<dbReference type="GeneID" id="14926076"/>
<evidence type="ECO:0000256" key="4">
    <source>
        <dbReference type="SAM" id="MobiDB-lite"/>
    </source>
</evidence>
<dbReference type="GO" id="GO:0008168">
    <property type="term" value="F:methyltransferase activity"/>
    <property type="evidence" value="ECO:0007669"/>
    <property type="project" value="UniProtKB-KW"/>
</dbReference>
<dbReference type="AlphaFoldDB" id="L8HIK6"/>
<sequence length="577" mass="60516">MRKTCTNQEPRWPSGRKKTSPSQDDEYAELTPDTEPWEWYESYARFREVLLCHLAGAVDAGRGQEPQVSLDDATMAQIRRLRVLIIGCGNSRLGEDMVEMDGFESVTCLDFSANVIRYMQARYAAKPQLNTSWAMPPTCELSFQGTFDALLCHPEVVRVVEALLGEIERVTRRGGLYLCVSQSDKRAFYFEDHFGARAQLRREAWAKAEESPMGHLNPVPFFHLYALSLPPHQEEVESRGGATDLGVGEALGVEGGRGGARGSGARALGLLEHPGKLDVGDCGRRRRAAGAAARLGALPGVLPILLGLQPLGQLRVIVTRAWPMAMGRSASSVPPLGSISRGSPPSVPCGCWCCGRGRAEDAPWAGRGAGALATGVGCGVEMPNDEPSCAASCFTLERWPGAAPVEVAGPRAAGGGENGSDDDGAVEAERRVVDDDDEETEREVDQDERETDDAEEPPLARRVCCSWLWSEAEGCLLLVADGPERGMAAGGAGGGGGGATSGADEDGDARGCQKAAAVGADGAAEAVICCCSSGATDCAPIDDDGDDNDEAAPPGTGAESAAVATAGSTSAAARRPA</sequence>
<feature type="region of interest" description="Disordered" evidence="4">
    <location>
        <begin position="406"/>
        <end position="457"/>
    </location>
</feature>
<organism evidence="6 7">
    <name type="scientific">Acanthamoeba castellanii (strain ATCC 30010 / Neff)</name>
    <dbReference type="NCBI Taxonomy" id="1257118"/>
    <lineage>
        <taxon>Eukaryota</taxon>
        <taxon>Amoebozoa</taxon>
        <taxon>Discosea</taxon>
        <taxon>Longamoebia</taxon>
        <taxon>Centramoebida</taxon>
        <taxon>Acanthamoebidae</taxon>
        <taxon>Acanthamoeba</taxon>
    </lineage>
</organism>
<gene>
    <name evidence="6" type="ORF">ACA1_110490</name>
</gene>
<evidence type="ECO:0000259" key="5">
    <source>
        <dbReference type="Pfam" id="PF13649"/>
    </source>
</evidence>
<evidence type="ECO:0000256" key="1">
    <source>
        <dbReference type="ARBA" id="ARBA00008361"/>
    </source>
</evidence>
<dbReference type="Proteomes" id="UP000011083">
    <property type="component" value="Unassembled WGS sequence"/>
</dbReference>
<evidence type="ECO:0000313" key="6">
    <source>
        <dbReference type="EMBL" id="ELR25035.1"/>
    </source>
</evidence>
<dbReference type="PANTHER" id="PTHR12176">
    <property type="entry name" value="SAM-DEPENDENT METHYLTRANSFERASE SUPERFAMILY PROTEIN"/>
    <property type="match status" value="1"/>
</dbReference>
<dbReference type="InterPro" id="IPR041698">
    <property type="entry name" value="Methyltransf_25"/>
</dbReference>
<feature type="compositionally biased region" description="Acidic residues" evidence="4">
    <location>
        <begin position="540"/>
        <end position="550"/>
    </location>
</feature>
<reference evidence="6 7" key="1">
    <citation type="journal article" date="2013" name="Genome Biol.">
        <title>Genome of Acanthamoeba castellanii highlights extensive lateral gene transfer and early evolution of tyrosine kinase signaling.</title>
        <authorList>
            <person name="Clarke M."/>
            <person name="Lohan A.J."/>
            <person name="Liu B."/>
            <person name="Lagkouvardos I."/>
            <person name="Roy S."/>
            <person name="Zafar N."/>
            <person name="Bertelli C."/>
            <person name="Schilde C."/>
            <person name="Kianianmomeni A."/>
            <person name="Burglin T.R."/>
            <person name="Frech C."/>
            <person name="Turcotte B."/>
            <person name="Kopec K.O."/>
            <person name="Synnott J.M."/>
            <person name="Choo C."/>
            <person name="Paponov I."/>
            <person name="Finkler A."/>
            <person name="Soon Heng Tan C."/>
            <person name="Hutchins A.P."/>
            <person name="Weinmeier T."/>
            <person name="Rattei T."/>
            <person name="Chu J.S."/>
            <person name="Gimenez G."/>
            <person name="Irimia M."/>
            <person name="Rigden D.J."/>
            <person name="Fitzpatrick D.A."/>
            <person name="Lorenzo-Morales J."/>
            <person name="Bateman A."/>
            <person name="Chiu C.H."/>
            <person name="Tang P."/>
            <person name="Hegemann P."/>
            <person name="Fromm H."/>
            <person name="Raoult D."/>
            <person name="Greub G."/>
            <person name="Miranda-Saavedra D."/>
            <person name="Chen N."/>
            <person name="Nash P."/>
            <person name="Ginger M.L."/>
            <person name="Horn M."/>
            <person name="Schaap P."/>
            <person name="Caler L."/>
            <person name="Loftus B."/>
        </authorList>
    </citation>
    <scope>NUCLEOTIDE SEQUENCE [LARGE SCALE GENOMIC DNA]</scope>
    <source>
        <strain evidence="6 7">Neff</strain>
    </source>
</reference>
<dbReference type="CDD" id="cd02440">
    <property type="entry name" value="AdoMet_MTases"/>
    <property type="match status" value="1"/>
</dbReference>
<keyword evidence="2 6" id="KW-0489">Methyltransferase</keyword>
<feature type="region of interest" description="Disordered" evidence="4">
    <location>
        <begin position="1"/>
        <end position="31"/>
    </location>
</feature>
<name>L8HIK6_ACACF</name>
<dbReference type="Gene3D" id="3.40.50.150">
    <property type="entry name" value="Vaccinia Virus protein VP39"/>
    <property type="match status" value="1"/>
</dbReference>
<feature type="compositionally biased region" description="Low complexity" evidence="4">
    <location>
        <begin position="551"/>
        <end position="577"/>
    </location>
</feature>
<dbReference type="InterPro" id="IPR029063">
    <property type="entry name" value="SAM-dependent_MTases_sf"/>
</dbReference>
<evidence type="ECO:0000313" key="7">
    <source>
        <dbReference type="Proteomes" id="UP000011083"/>
    </source>
</evidence>